<dbReference type="EMBL" id="JARIHO010000013">
    <property type="protein sequence ID" value="KAJ7351482.1"/>
    <property type="molecule type" value="Genomic_DNA"/>
</dbReference>
<sequence>MAEALGIVTGVLQLVEATLNARDYIECFRHAPQEQQKLLSEMDNLRPLLIDLQIRIRGNPSKANLQKMNSPLVDFKATMEEFIEKLKPANGRLLRFWKRVKWSLGNKKEANEYLVKFQQFESKLHTWLSLDIWDMIQQNGIDQAVAATKIDVSAVNSTERTQLIEWLAPINFFLRQRDISRAGQHGTGGWLLEDQHFKEWEFGSGRTLWCHRIHRWLLTISQHTGTKISAWPEAKDQTPAKLLSGLWRQLVLNKGVGSLAKDLYLQHKEKHTSPTADDITQVLLHAIQNYSKVDIVIDAVDEYPEYERRILLQHLAMMGPTANLMITSRPHITTDSFRSLPNPRIVEIRASEADIRAYVNAHLMYEPLSIHIQAESNLRKEIHSEITRIVDGMMRNIGVLANSTLTWVANAQRPLTTLELQTALAIEPDTKSLDSTSVVPIKIILSVCAGLVIVDEQLSVVRLVHYTTQEYLDNIQPQRFPDAQTEITRTLLTYVAFDDFPDHLDTVPEADLPLFEYSQYCLVHAAGPSEIALRDMLLELLDRPAHWMDHRMGKWCLPPWKFWGWPSRPSALWISAAANLVETAKFLLKGAASPQNSGNPEIVVASYYDHHCMVQLLMEYGVDVNATDEFYGSPLQAASSQGHENIVQLLIEHGADVNGQGGHLGNALQAALFEEHKNIVQLLIERGANVNAVGGYNGDVLQAASIEGRESIVQLLIEHGADVNAQGGTYGNALQAASIEGHESTAQLLIEHGADVDARGGTYGNALQAASIEGCESIVQLLIEHGTDVNAQGGKYGSALQGASLRGHQKIVQWLIEQGANVNAGGGYYDTTLQAASYKGHENIVELLIEQVHTLAALQTASSHGYKNIVQLLIERGADVNAKGVHFGNALQAASSPGHKNIVQLLIEQGADVNGQGGRYGNALQAASFYGHEGIVQLLPEQGANVNVQCGEFGSALQAASYSGYINIIKLLIRQGANVNVQGGKYGNALQAASLRGHEDLVQLLIEQGANVNAQGGEHGNALVAALFSKFQKRMPYGDLRSPERFTQCLNNIVQILNENGAREMEDIGSNSDSMTSEGTDNEQAAM</sequence>
<dbReference type="PROSITE" id="PS50297">
    <property type="entry name" value="ANK_REP_REGION"/>
    <property type="match status" value="7"/>
</dbReference>
<feature type="region of interest" description="Disordered" evidence="4">
    <location>
        <begin position="1066"/>
        <end position="1087"/>
    </location>
</feature>
<feature type="domain" description="Nephrocystin 3-like N-terminal" evidence="6">
    <location>
        <begin position="234"/>
        <end position="329"/>
    </location>
</feature>
<keyword evidence="2 3" id="KW-0040">ANK repeat</keyword>
<feature type="domain" description="GPI inositol-deacylase winged helix" evidence="5">
    <location>
        <begin position="399"/>
        <end position="473"/>
    </location>
</feature>
<dbReference type="Gene3D" id="1.25.40.20">
    <property type="entry name" value="Ankyrin repeat-containing domain"/>
    <property type="match status" value="2"/>
</dbReference>
<dbReference type="Proteomes" id="UP001218218">
    <property type="component" value="Unassembled WGS sequence"/>
</dbReference>
<feature type="repeat" description="ANK" evidence="3">
    <location>
        <begin position="663"/>
        <end position="695"/>
    </location>
</feature>
<dbReference type="InterPro" id="IPR002110">
    <property type="entry name" value="Ankyrin_rpt"/>
</dbReference>
<feature type="repeat" description="ANK" evidence="3">
    <location>
        <begin position="853"/>
        <end position="885"/>
    </location>
</feature>
<dbReference type="Pfam" id="PF00023">
    <property type="entry name" value="Ank"/>
    <property type="match status" value="1"/>
</dbReference>
<dbReference type="SUPFAM" id="SSF48403">
    <property type="entry name" value="Ankyrin repeat"/>
    <property type="match status" value="2"/>
</dbReference>
<feature type="repeat" description="ANK" evidence="3">
    <location>
        <begin position="952"/>
        <end position="984"/>
    </location>
</feature>
<dbReference type="PANTHER" id="PTHR24123:SF33">
    <property type="entry name" value="PROTEIN HOS4"/>
    <property type="match status" value="1"/>
</dbReference>
<evidence type="ECO:0000256" key="3">
    <source>
        <dbReference type="PROSITE-ProRule" id="PRU00023"/>
    </source>
</evidence>
<feature type="repeat" description="ANK" evidence="3">
    <location>
        <begin position="886"/>
        <end position="918"/>
    </location>
</feature>
<dbReference type="Pfam" id="PF24883">
    <property type="entry name" value="NPHP3_N"/>
    <property type="match status" value="1"/>
</dbReference>
<evidence type="ECO:0000259" key="5">
    <source>
        <dbReference type="Pfam" id="PF22939"/>
    </source>
</evidence>
<accession>A0AAD7A7S3</accession>
<gene>
    <name evidence="7" type="ORF">DFH08DRAFT_993030</name>
</gene>
<feature type="repeat" description="ANK" evidence="3">
    <location>
        <begin position="795"/>
        <end position="827"/>
    </location>
</feature>
<dbReference type="SMART" id="SM00248">
    <property type="entry name" value="ANK"/>
    <property type="match status" value="14"/>
</dbReference>
<keyword evidence="1" id="KW-0677">Repeat</keyword>
<feature type="compositionally biased region" description="Polar residues" evidence="4">
    <location>
        <begin position="1069"/>
        <end position="1087"/>
    </location>
</feature>
<dbReference type="PROSITE" id="PS50088">
    <property type="entry name" value="ANK_REPEAT"/>
    <property type="match status" value="11"/>
</dbReference>
<reference evidence="7" key="1">
    <citation type="submission" date="2023-03" db="EMBL/GenBank/DDBJ databases">
        <title>Massive genome expansion in bonnet fungi (Mycena s.s.) driven by repeated elements and novel gene families across ecological guilds.</title>
        <authorList>
            <consortium name="Lawrence Berkeley National Laboratory"/>
            <person name="Harder C.B."/>
            <person name="Miyauchi S."/>
            <person name="Viragh M."/>
            <person name="Kuo A."/>
            <person name="Thoen E."/>
            <person name="Andreopoulos B."/>
            <person name="Lu D."/>
            <person name="Skrede I."/>
            <person name="Drula E."/>
            <person name="Henrissat B."/>
            <person name="Morin E."/>
            <person name="Kohler A."/>
            <person name="Barry K."/>
            <person name="LaButti K."/>
            <person name="Morin E."/>
            <person name="Salamov A."/>
            <person name="Lipzen A."/>
            <person name="Mereny Z."/>
            <person name="Hegedus B."/>
            <person name="Baldrian P."/>
            <person name="Stursova M."/>
            <person name="Weitz H."/>
            <person name="Taylor A."/>
            <person name="Grigoriev I.V."/>
            <person name="Nagy L.G."/>
            <person name="Martin F."/>
            <person name="Kauserud H."/>
        </authorList>
    </citation>
    <scope>NUCLEOTIDE SEQUENCE</scope>
    <source>
        <strain evidence="7">CBHHK002</strain>
    </source>
</reference>
<evidence type="ECO:0000256" key="2">
    <source>
        <dbReference type="ARBA" id="ARBA00023043"/>
    </source>
</evidence>
<organism evidence="7 8">
    <name type="scientific">Mycena albidolilacea</name>
    <dbReference type="NCBI Taxonomy" id="1033008"/>
    <lineage>
        <taxon>Eukaryota</taxon>
        <taxon>Fungi</taxon>
        <taxon>Dikarya</taxon>
        <taxon>Basidiomycota</taxon>
        <taxon>Agaricomycotina</taxon>
        <taxon>Agaricomycetes</taxon>
        <taxon>Agaricomycetidae</taxon>
        <taxon>Agaricales</taxon>
        <taxon>Marasmiineae</taxon>
        <taxon>Mycenaceae</taxon>
        <taxon>Mycena</taxon>
    </lineage>
</organism>
<keyword evidence="8" id="KW-1185">Reference proteome</keyword>
<dbReference type="InterPro" id="IPR036770">
    <property type="entry name" value="Ankyrin_rpt-contain_sf"/>
</dbReference>
<dbReference type="AlphaFoldDB" id="A0AAD7A7S3"/>
<evidence type="ECO:0000256" key="4">
    <source>
        <dbReference type="SAM" id="MobiDB-lite"/>
    </source>
</evidence>
<evidence type="ECO:0000313" key="8">
    <source>
        <dbReference type="Proteomes" id="UP001218218"/>
    </source>
</evidence>
<evidence type="ECO:0000259" key="6">
    <source>
        <dbReference type="Pfam" id="PF24883"/>
    </source>
</evidence>
<dbReference type="InterPro" id="IPR056884">
    <property type="entry name" value="NPHP3-like_N"/>
</dbReference>
<feature type="repeat" description="ANK" evidence="3">
    <location>
        <begin position="762"/>
        <end position="794"/>
    </location>
</feature>
<feature type="repeat" description="ANK" evidence="3">
    <location>
        <begin position="696"/>
        <end position="728"/>
    </location>
</feature>
<evidence type="ECO:0000313" key="7">
    <source>
        <dbReference type="EMBL" id="KAJ7351482.1"/>
    </source>
</evidence>
<comment type="caution">
    <text evidence="7">The sequence shown here is derived from an EMBL/GenBank/DDBJ whole genome shotgun (WGS) entry which is preliminary data.</text>
</comment>
<dbReference type="PANTHER" id="PTHR24123">
    <property type="entry name" value="ANKYRIN REPEAT-CONTAINING"/>
    <property type="match status" value="1"/>
</dbReference>
<feature type="repeat" description="ANK" evidence="3">
    <location>
        <begin position="729"/>
        <end position="761"/>
    </location>
</feature>
<feature type="repeat" description="ANK" evidence="3">
    <location>
        <begin position="985"/>
        <end position="1017"/>
    </location>
</feature>
<dbReference type="Pfam" id="PF22939">
    <property type="entry name" value="WHD_GPIID"/>
    <property type="match status" value="1"/>
</dbReference>
<dbReference type="InterPro" id="IPR051165">
    <property type="entry name" value="Multifunctional_ANK_Repeat"/>
</dbReference>
<protein>
    <submittedName>
        <fullName evidence="7">Ankyrin repeat-containing domain protein</fullName>
    </submittedName>
</protein>
<name>A0AAD7A7S3_9AGAR</name>
<dbReference type="InterPro" id="IPR054471">
    <property type="entry name" value="GPIID_WHD"/>
</dbReference>
<proteinExistence type="predicted"/>
<feature type="repeat" description="ANK" evidence="3">
    <location>
        <begin position="633"/>
        <end position="662"/>
    </location>
</feature>
<feature type="repeat" description="ANK" evidence="3">
    <location>
        <begin position="597"/>
        <end position="629"/>
    </location>
</feature>
<evidence type="ECO:0000256" key="1">
    <source>
        <dbReference type="ARBA" id="ARBA00022737"/>
    </source>
</evidence>
<dbReference type="Pfam" id="PF12796">
    <property type="entry name" value="Ank_2"/>
    <property type="match status" value="4"/>
</dbReference>